<comment type="caution">
    <text evidence="2">The sequence shown here is derived from an EMBL/GenBank/DDBJ whole genome shotgun (WGS) entry which is preliminary data.</text>
</comment>
<proteinExistence type="predicted"/>
<reference evidence="2 3" key="1">
    <citation type="submission" date="2020-10" db="EMBL/GenBank/DDBJ databases">
        <title>Ca. Dormibacterota MAGs.</title>
        <authorList>
            <person name="Montgomery K."/>
        </authorList>
    </citation>
    <scope>NUCLEOTIDE SEQUENCE [LARGE SCALE GENOMIC DNA]</scope>
    <source>
        <strain evidence="2">Mitchell_Peninsula_5</strain>
    </source>
</reference>
<evidence type="ECO:0000259" key="1">
    <source>
        <dbReference type="Pfam" id="PF09348"/>
    </source>
</evidence>
<name>A0A934NJ96_9BACT</name>
<evidence type="ECO:0000313" key="3">
    <source>
        <dbReference type="Proteomes" id="UP000614410"/>
    </source>
</evidence>
<sequence>MSHRERMLGPPRVRRRLAALASAPPNFDPSELSRAGAAEGWRVDDICQVLLSEPPGDPVPGGTWRLARALMRGYAFADPSIVRAFYDPDVPLQGRNMLLKLQAFGLVHLYVGVRVNEVYDTTVIQDGREARVWGWNYRTLKGHVESGQMDWEVWKWPDTGAVEFRVHAVSRRVAIANPFVRVGYALSRGHERALFLASTGRRMRAFTDLVAGNDDGPAAVRAAARAMSARRSPEVDVTAEELEHALREVRTLRT</sequence>
<accession>A0A934NJ96</accession>
<gene>
    <name evidence="2" type="ORF">JF887_06590</name>
</gene>
<dbReference type="AlphaFoldDB" id="A0A934NJ96"/>
<dbReference type="EMBL" id="JAEKNN010000029">
    <property type="protein sequence ID" value="MBJ7609084.1"/>
    <property type="molecule type" value="Genomic_DNA"/>
</dbReference>
<feature type="domain" description="DUF1990" evidence="1">
    <location>
        <begin position="37"/>
        <end position="183"/>
    </location>
</feature>
<dbReference type="InterPro" id="IPR018960">
    <property type="entry name" value="DUF1990"/>
</dbReference>
<dbReference type="Proteomes" id="UP000614410">
    <property type="component" value="Unassembled WGS sequence"/>
</dbReference>
<dbReference type="Pfam" id="PF09348">
    <property type="entry name" value="DUF1990"/>
    <property type="match status" value="1"/>
</dbReference>
<protein>
    <submittedName>
        <fullName evidence="2">DUF1990 family protein</fullName>
    </submittedName>
</protein>
<organism evidence="2 3">
    <name type="scientific">Candidatus Amunia macphersoniae</name>
    <dbReference type="NCBI Taxonomy" id="3127014"/>
    <lineage>
        <taxon>Bacteria</taxon>
        <taxon>Bacillati</taxon>
        <taxon>Candidatus Dormiibacterota</taxon>
        <taxon>Candidatus Dormibacteria</taxon>
        <taxon>Candidatus Aeolococcales</taxon>
        <taxon>Candidatus Aeolococcaceae</taxon>
        <taxon>Candidatus Amunia</taxon>
    </lineage>
</organism>
<evidence type="ECO:0000313" key="2">
    <source>
        <dbReference type="EMBL" id="MBJ7609084.1"/>
    </source>
</evidence>